<evidence type="ECO:0000256" key="1">
    <source>
        <dbReference type="ARBA" id="ARBA00004120"/>
    </source>
</evidence>
<dbReference type="eggNOG" id="ENOG502QRAS">
    <property type="taxonomic scope" value="Eukaryota"/>
</dbReference>
<keyword evidence="12" id="KW-1185">Reference proteome</keyword>
<organism evidence="11 12">
    <name type="scientific">Trichoplax adhaerens</name>
    <name type="common">Trichoplax reptans</name>
    <dbReference type="NCBI Taxonomy" id="10228"/>
    <lineage>
        <taxon>Eukaryota</taxon>
        <taxon>Metazoa</taxon>
        <taxon>Placozoa</taxon>
        <taxon>Uniplacotomia</taxon>
        <taxon>Trichoplacea</taxon>
        <taxon>Trichoplacidae</taxon>
        <taxon>Trichoplax</taxon>
    </lineage>
</organism>
<dbReference type="HOGENOM" id="CLU_038746_1_0_1"/>
<evidence type="ECO:0000256" key="5">
    <source>
        <dbReference type="ARBA" id="ARBA00023273"/>
    </source>
</evidence>
<name>B3S0K9_TRIAD</name>
<comment type="similarity">
    <text evidence="6">Belongs to the CCDC61 family.</text>
</comment>
<evidence type="ECO:0000256" key="2">
    <source>
        <dbReference type="ARBA" id="ARBA00022490"/>
    </source>
</evidence>
<evidence type="ECO:0000256" key="8">
    <source>
        <dbReference type="ARBA" id="ARBA00041518"/>
    </source>
</evidence>
<feature type="compositionally biased region" description="Polar residues" evidence="10">
    <location>
        <begin position="323"/>
        <end position="342"/>
    </location>
</feature>
<feature type="compositionally biased region" description="Basic residues" evidence="10">
    <location>
        <begin position="455"/>
        <end position="468"/>
    </location>
</feature>
<dbReference type="KEGG" id="tad:TRIADDRAFT_57087"/>
<sequence length="530" mass="61574">MRAPNYVVVNYVFRDTEHSISLEIDDNLLVIEIEEKATLDQWHGEFDVEYVEELTRKTGNFKQFPIFVNMLKSALLKSSDSVSLDLLTYTDLELLRNRKLGINTANTSHPPSTSLANKRYIILTYTVEFDRIHYPLPLRYQGKPDPALLQETIRNLREENRQLQAKTNRSSSYRNSDVIKMQKQIDKLKQEKEEIEEAFIEYRREIESTSKADITKEIKVLKKIIKNLEQELLKEKSRHHHVSNKRSKEYRSLMEEIEALRSSERNLRVRCKSLSNELALLKNDRRRSIPSKSRSRTHSRDNSVPRNTSRSRASVSVERHTPKISNVSRRKNWSPSPSGKPQSITKLLTSFCEMELDTQDLIRLRIPFSRYDSYQHDIYASLWSCVAISNSRRVSQKQGEYRPPRSRSNSYERPHRSSSLPRQQSGVRSRNSSVASSSSRASRGSVGTNSDHSFRGLRNKSVERHKNRSSTPQRSKADYSRKVNKKNKDSMSRRVTESNNIEKSANMSDIDARLAALQSFLYTRQSNSSR</sequence>
<protein>
    <recommendedName>
        <fullName evidence="7">Centrosomal protein CCDC61</fullName>
    </recommendedName>
    <alternativeName>
        <fullName evidence="8">Coiled-coil domain-containing protein 61</fullName>
    </alternativeName>
    <alternativeName>
        <fullName evidence="9">VFL3 homolog</fullName>
    </alternativeName>
</protein>
<feature type="region of interest" description="Disordered" evidence="10">
    <location>
        <begin position="393"/>
        <end position="502"/>
    </location>
</feature>
<feature type="compositionally biased region" description="Basic residues" evidence="10">
    <location>
        <begin position="288"/>
        <end position="297"/>
    </location>
</feature>
<dbReference type="InterPro" id="IPR049733">
    <property type="entry name" value="CCDC61_N"/>
</dbReference>
<reference evidence="11 12" key="1">
    <citation type="journal article" date="2008" name="Nature">
        <title>The Trichoplax genome and the nature of placozoans.</title>
        <authorList>
            <person name="Srivastava M."/>
            <person name="Begovic E."/>
            <person name="Chapman J."/>
            <person name="Putnam N.H."/>
            <person name="Hellsten U."/>
            <person name="Kawashima T."/>
            <person name="Kuo A."/>
            <person name="Mitros T."/>
            <person name="Salamov A."/>
            <person name="Carpenter M.L."/>
            <person name="Signorovitch A.Y."/>
            <person name="Moreno M.A."/>
            <person name="Kamm K."/>
            <person name="Grimwood J."/>
            <person name="Schmutz J."/>
            <person name="Shapiro H."/>
            <person name="Grigoriev I.V."/>
            <person name="Buss L.W."/>
            <person name="Schierwater B."/>
            <person name="Dellaporta S.L."/>
            <person name="Rokhsar D.S."/>
        </authorList>
    </citation>
    <scope>NUCLEOTIDE SEQUENCE [LARGE SCALE GENOMIC DNA]</scope>
    <source>
        <strain evidence="11 12">Grell-BS-1999</strain>
    </source>
</reference>
<dbReference type="PhylomeDB" id="B3S0K9"/>
<feature type="compositionally biased region" description="Basic and acidic residues" evidence="10">
    <location>
        <begin position="475"/>
        <end position="496"/>
    </location>
</feature>
<dbReference type="CTD" id="6754767"/>
<evidence type="ECO:0000313" key="11">
    <source>
        <dbReference type="EMBL" id="EDV23658.1"/>
    </source>
</evidence>
<accession>B3S0K9</accession>
<dbReference type="RefSeq" id="XP_002113184.1">
    <property type="nucleotide sequence ID" value="XM_002113148.1"/>
</dbReference>
<feature type="region of interest" description="Disordered" evidence="10">
    <location>
        <begin position="283"/>
        <end position="342"/>
    </location>
</feature>
<feature type="compositionally biased region" description="Polar residues" evidence="10">
    <location>
        <begin position="304"/>
        <end position="314"/>
    </location>
</feature>
<gene>
    <name evidence="11" type="ORF">TRIADDRAFT_57087</name>
</gene>
<proteinExistence type="inferred from homology"/>
<dbReference type="PANTHER" id="PTHR22691">
    <property type="entry name" value="YEAST SPT2-RELATED"/>
    <property type="match status" value="1"/>
</dbReference>
<dbReference type="OrthoDB" id="568137at2759"/>
<keyword evidence="4" id="KW-0206">Cytoskeleton</keyword>
<evidence type="ECO:0000256" key="6">
    <source>
        <dbReference type="ARBA" id="ARBA00038217"/>
    </source>
</evidence>
<keyword evidence="5" id="KW-0966">Cell projection</keyword>
<dbReference type="EMBL" id="DS985246">
    <property type="protein sequence ID" value="EDV23658.1"/>
    <property type="molecule type" value="Genomic_DNA"/>
</dbReference>
<dbReference type="AlphaFoldDB" id="B3S0K9"/>
<evidence type="ECO:0000256" key="9">
    <source>
        <dbReference type="ARBA" id="ARBA00042326"/>
    </source>
</evidence>
<evidence type="ECO:0000313" key="12">
    <source>
        <dbReference type="Proteomes" id="UP000009022"/>
    </source>
</evidence>
<dbReference type="GeneID" id="6754767"/>
<comment type="subcellular location">
    <subcellularLocation>
        <location evidence="1">Cytoplasm</location>
        <location evidence="1">Cytoskeleton</location>
        <location evidence="1">Cilium basal body</location>
    </subcellularLocation>
</comment>
<dbReference type="Proteomes" id="UP000009022">
    <property type="component" value="Unassembled WGS sequence"/>
</dbReference>
<dbReference type="PANTHER" id="PTHR22691:SF1">
    <property type="entry name" value="CENTROSOMAL PROTEIN CCDC61"/>
    <property type="match status" value="1"/>
</dbReference>
<dbReference type="FunCoup" id="B3S0K9">
    <property type="interactions" value="635"/>
</dbReference>
<evidence type="ECO:0000256" key="7">
    <source>
        <dbReference type="ARBA" id="ARBA00040683"/>
    </source>
</evidence>
<keyword evidence="3" id="KW-0175">Coiled coil</keyword>
<keyword evidence="2" id="KW-0963">Cytoplasm</keyword>
<evidence type="ECO:0000256" key="4">
    <source>
        <dbReference type="ARBA" id="ARBA00023212"/>
    </source>
</evidence>
<dbReference type="GO" id="GO:0036064">
    <property type="term" value="C:ciliary basal body"/>
    <property type="evidence" value="ECO:0000318"/>
    <property type="project" value="GO_Central"/>
</dbReference>
<dbReference type="CDD" id="cd22284">
    <property type="entry name" value="HD_CCDC61_N"/>
    <property type="match status" value="1"/>
</dbReference>
<feature type="compositionally biased region" description="Low complexity" evidence="10">
    <location>
        <begin position="425"/>
        <end position="447"/>
    </location>
</feature>
<evidence type="ECO:0000256" key="3">
    <source>
        <dbReference type="ARBA" id="ARBA00023054"/>
    </source>
</evidence>
<evidence type="ECO:0000256" key="10">
    <source>
        <dbReference type="SAM" id="MobiDB-lite"/>
    </source>
</evidence>
<dbReference type="InParanoid" id="B3S0K9"/>